<evidence type="ECO:0000313" key="2">
    <source>
        <dbReference type="EMBL" id="MBK7425326.1"/>
    </source>
</evidence>
<dbReference type="Pfam" id="PF12697">
    <property type="entry name" value="Abhydrolase_6"/>
    <property type="match status" value="1"/>
</dbReference>
<comment type="caution">
    <text evidence="2">The sequence shown here is derived from an EMBL/GenBank/DDBJ whole genome shotgun (WGS) entry which is preliminary data.</text>
</comment>
<dbReference type="InterPro" id="IPR000073">
    <property type="entry name" value="AB_hydrolase_1"/>
</dbReference>
<proteinExistence type="predicted"/>
<dbReference type="EMBL" id="JADJNC010000067">
    <property type="protein sequence ID" value="MBK7425326.1"/>
    <property type="molecule type" value="Genomic_DNA"/>
</dbReference>
<name>A0A9D7I9E3_9RHOO</name>
<evidence type="ECO:0000259" key="1">
    <source>
        <dbReference type="Pfam" id="PF12697"/>
    </source>
</evidence>
<dbReference type="AlphaFoldDB" id="A0A9D7I9E3"/>
<sequence length="211" mass="22762">MADKTETVILIHGLWMRGQVMLPQQHWLRAEGFAAQRFTYPSWRDGLADNVRLLSRFVNQTQGSVIHLVAHSLGGLITLRLLAQEPDPRIGRVVLLGTPYAGCHCGATLAATPGLARLVGRTFDDWFGLPRPVLPPATEVGIIAGTRRLGIGRMIPGLPRPNDGCIAVDETRLATASDSIALNVSHSGMLVSRACTGQIASFLKTGKFIHA</sequence>
<feature type="domain" description="AB hydrolase-1" evidence="1">
    <location>
        <begin position="8"/>
        <end position="137"/>
    </location>
</feature>
<evidence type="ECO:0000313" key="3">
    <source>
        <dbReference type="Proteomes" id="UP000886602"/>
    </source>
</evidence>
<dbReference type="Proteomes" id="UP000886602">
    <property type="component" value="Unassembled WGS sequence"/>
</dbReference>
<dbReference type="Gene3D" id="3.40.50.1820">
    <property type="entry name" value="alpha/beta hydrolase"/>
    <property type="match status" value="1"/>
</dbReference>
<dbReference type="InterPro" id="IPR029058">
    <property type="entry name" value="AB_hydrolase_fold"/>
</dbReference>
<protein>
    <submittedName>
        <fullName evidence="2">Alpha/beta hydrolase</fullName>
    </submittedName>
</protein>
<dbReference type="SUPFAM" id="SSF53474">
    <property type="entry name" value="alpha/beta-Hydrolases"/>
    <property type="match status" value="1"/>
</dbReference>
<keyword evidence="2" id="KW-0378">Hydrolase</keyword>
<reference evidence="2" key="1">
    <citation type="submission" date="2020-10" db="EMBL/GenBank/DDBJ databases">
        <title>Connecting structure to function with the recovery of over 1000 high-quality activated sludge metagenome-assembled genomes encoding full-length rRNA genes using long-read sequencing.</title>
        <authorList>
            <person name="Singleton C.M."/>
            <person name="Petriglieri F."/>
            <person name="Kristensen J.M."/>
            <person name="Kirkegaard R.H."/>
            <person name="Michaelsen T.Y."/>
            <person name="Andersen M.H."/>
            <person name="Karst S.M."/>
            <person name="Dueholm M.S."/>
            <person name="Nielsen P.H."/>
            <person name="Albertsen M."/>
        </authorList>
    </citation>
    <scope>NUCLEOTIDE SEQUENCE</scope>
    <source>
        <strain evidence="2">EsbW_18-Q3-R4-48_MAXAC.044</strain>
    </source>
</reference>
<dbReference type="PANTHER" id="PTHR37946:SF1">
    <property type="entry name" value="SLL1969 PROTEIN"/>
    <property type="match status" value="1"/>
</dbReference>
<dbReference type="PANTHER" id="PTHR37946">
    <property type="entry name" value="SLL1969 PROTEIN"/>
    <property type="match status" value="1"/>
</dbReference>
<accession>A0A9D7I9E3</accession>
<organism evidence="2 3">
    <name type="scientific">Candidatus Propionivibrio dominans</name>
    <dbReference type="NCBI Taxonomy" id="2954373"/>
    <lineage>
        <taxon>Bacteria</taxon>
        <taxon>Pseudomonadati</taxon>
        <taxon>Pseudomonadota</taxon>
        <taxon>Betaproteobacteria</taxon>
        <taxon>Rhodocyclales</taxon>
        <taxon>Rhodocyclaceae</taxon>
        <taxon>Propionivibrio</taxon>
    </lineage>
</organism>
<gene>
    <name evidence="2" type="ORF">IPJ48_20860</name>
</gene>
<dbReference type="GO" id="GO:0016787">
    <property type="term" value="F:hydrolase activity"/>
    <property type="evidence" value="ECO:0007669"/>
    <property type="project" value="UniProtKB-KW"/>
</dbReference>